<gene>
    <name evidence="3" type="ORF">DFR69_102717</name>
</gene>
<dbReference type="RefSeq" id="WP_146229218.1">
    <property type="nucleotide sequence ID" value="NZ_QGTL01000002.1"/>
</dbReference>
<evidence type="ECO:0000256" key="1">
    <source>
        <dbReference type="SAM" id="MobiDB-lite"/>
    </source>
</evidence>
<feature type="region of interest" description="Disordered" evidence="1">
    <location>
        <begin position="42"/>
        <end position="94"/>
    </location>
</feature>
<dbReference type="Proteomes" id="UP000246410">
    <property type="component" value="Unassembled WGS sequence"/>
</dbReference>
<dbReference type="AlphaFoldDB" id="A0A317NXF5"/>
<keyword evidence="4" id="KW-1185">Reference proteome</keyword>
<accession>A0A317NXF5</accession>
<keyword evidence="2" id="KW-0732">Signal</keyword>
<feature type="compositionally biased region" description="Pro residues" evidence="1">
    <location>
        <begin position="85"/>
        <end position="94"/>
    </location>
</feature>
<protein>
    <recommendedName>
        <fullName evidence="5">MspA protein</fullName>
    </recommendedName>
</protein>
<proteinExistence type="predicted"/>
<comment type="caution">
    <text evidence="3">The sequence shown here is derived from an EMBL/GenBank/DDBJ whole genome shotgun (WGS) entry which is preliminary data.</text>
</comment>
<organism evidence="3 4">
    <name type="scientific">Nocardia neocaledoniensis</name>
    <dbReference type="NCBI Taxonomy" id="236511"/>
    <lineage>
        <taxon>Bacteria</taxon>
        <taxon>Bacillati</taxon>
        <taxon>Actinomycetota</taxon>
        <taxon>Actinomycetes</taxon>
        <taxon>Mycobacteriales</taxon>
        <taxon>Nocardiaceae</taxon>
        <taxon>Nocardia</taxon>
    </lineage>
</organism>
<reference evidence="3 4" key="1">
    <citation type="submission" date="2018-05" db="EMBL/GenBank/DDBJ databases">
        <title>Genomic Encyclopedia of Type Strains, Phase IV (KMG-IV): sequencing the most valuable type-strain genomes for metagenomic binning, comparative biology and taxonomic classification.</title>
        <authorList>
            <person name="Goeker M."/>
        </authorList>
    </citation>
    <scope>NUCLEOTIDE SEQUENCE [LARGE SCALE GENOMIC DNA]</scope>
    <source>
        <strain evidence="3 4">DSM 44717</strain>
    </source>
</reference>
<evidence type="ECO:0000256" key="2">
    <source>
        <dbReference type="SAM" id="SignalP"/>
    </source>
</evidence>
<evidence type="ECO:0008006" key="5">
    <source>
        <dbReference type="Google" id="ProtNLM"/>
    </source>
</evidence>
<sequence length="94" mass="8730">MSIPRSTTRAGLSALIAAAAVLGAAGTANAIGGLDWDLLPSGSVQIGPPTGSAGSVDVGSGAGSFDADLGSSAPQPLPGTGSAVFPPPFPGSVG</sequence>
<name>A0A317NXF5_9NOCA</name>
<dbReference type="EMBL" id="QGTL01000002">
    <property type="protein sequence ID" value="PWV79652.1"/>
    <property type="molecule type" value="Genomic_DNA"/>
</dbReference>
<feature type="chain" id="PRO_5016411006" description="MspA protein" evidence="2">
    <location>
        <begin position="31"/>
        <end position="94"/>
    </location>
</feature>
<evidence type="ECO:0000313" key="3">
    <source>
        <dbReference type="EMBL" id="PWV79652.1"/>
    </source>
</evidence>
<evidence type="ECO:0000313" key="4">
    <source>
        <dbReference type="Proteomes" id="UP000246410"/>
    </source>
</evidence>
<feature type="signal peptide" evidence="2">
    <location>
        <begin position="1"/>
        <end position="30"/>
    </location>
</feature>